<gene>
    <name evidence="3" type="ORF">NGB36_21525</name>
</gene>
<accession>A0ABT1PZL6</accession>
<feature type="domain" description="PPM-type phosphatase" evidence="2">
    <location>
        <begin position="227"/>
        <end position="431"/>
    </location>
</feature>
<feature type="region of interest" description="Disordered" evidence="1">
    <location>
        <begin position="60"/>
        <end position="173"/>
    </location>
</feature>
<evidence type="ECO:0000313" key="4">
    <source>
        <dbReference type="Proteomes" id="UP001057702"/>
    </source>
</evidence>
<organism evidence="3 4">
    <name type="scientific">Streptomyces humicola</name>
    <dbReference type="NCBI Taxonomy" id="2953240"/>
    <lineage>
        <taxon>Bacteria</taxon>
        <taxon>Bacillati</taxon>
        <taxon>Actinomycetota</taxon>
        <taxon>Actinomycetes</taxon>
        <taxon>Kitasatosporales</taxon>
        <taxon>Streptomycetaceae</taxon>
        <taxon>Streptomyces</taxon>
    </lineage>
</organism>
<feature type="compositionally biased region" description="Basic and acidic residues" evidence="1">
    <location>
        <begin position="38"/>
        <end position="47"/>
    </location>
</feature>
<feature type="compositionally biased region" description="Low complexity" evidence="1">
    <location>
        <begin position="135"/>
        <end position="149"/>
    </location>
</feature>
<evidence type="ECO:0000256" key="1">
    <source>
        <dbReference type="SAM" id="MobiDB-lite"/>
    </source>
</evidence>
<dbReference type="Pfam" id="PF13672">
    <property type="entry name" value="PP2C_2"/>
    <property type="match status" value="1"/>
</dbReference>
<name>A0ABT1PZL6_9ACTN</name>
<protein>
    <submittedName>
        <fullName evidence="3">Protein phosphatase 2C domain-containing protein</fullName>
    </submittedName>
</protein>
<feature type="region of interest" description="Disordered" evidence="1">
    <location>
        <begin position="1"/>
        <end position="47"/>
    </location>
</feature>
<feature type="region of interest" description="Disordered" evidence="1">
    <location>
        <begin position="352"/>
        <end position="379"/>
    </location>
</feature>
<proteinExistence type="predicted"/>
<reference evidence="3" key="1">
    <citation type="submission" date="2022-06" db="EMBL/GenBank/DDBJ databases">
        <title>Draft genome sequence of Streptomyces sp. RB6PN25 isolated from peat swamp forest in Thailand.</title>
        <authorList>
            <person name="Duangmal K."/>
            <person name="Klaysubun C."/>
        </authorList>
    </citation>
    <scope>NUCLEOTIDE SEQUENCE</scope>
    <source>
        <strain evidence="3">RB6PN25</strain>
    </source>
</reference>
<dbReference type="SUPFAM" id="SSF81606">
    <property type="entry name" value="PP2C-like"/>
    <property type="match status" value="1"/>
</dbReference>
<feature type="compositionally biased region" description="Basic and acidic residues" evidence="1">
    <location>
        <begin position="364"/>
        <end position="379"/>
    </location>
</feature>
<dbReference type="InterPro" id="IPR001932">
    <property type="entry name" value="PPM-type_phosphatase-like_dom"/>
</dbReference>
<keyword evidence="4" id="KW-1185">Reference proteome</keyword>
<dbReference type="EMBL" id="JANFNG010000018">
    <property type="protein sequence ID" value="MCQ4083116.1"/>
    <property type="molecule type" value="Genomic_DNA"/>
</dbReference>
<dbReference type="InterPro" id="IPR036457">
    <property type="entry name" value="PPM-type-like_dom_sf"/>
</dbReference>
<evidence type="ECO:0000313" key="3">
    <source>
        <dbReference type="EMBL" id="MCQ4083116.1"/>
    </source>
</evidence>
<comment type="caution">
    <text evidence="3">The sequence shown here is derived from an EMBL/GenBank/DDBJ whole genome shotgun (WGS) entry which is preliminary data.</text>
</comment>
<evidence type="ECO:0000259" key="2">
    <source>
        <dbReference type="Pfam" id="PF13672"/>
    </source>
</evidence>
<sequence length="460" mass="49021">MSHKGEAQPTTQDTPADAWWGRLYDDGGTPDVGDDAPEPERAWYGDSLDEHYASAIAAVTDAVPVPPPRDAAGEAPDADVLNADAPDADDRAEDTLRLRQLYHTPTRSTPAPSKRLPPSWAAREPGPGLPAPGSWEAAAVAPGPAEPWGDQTPEQLPGRSAEPEPPAGPGDPDVPVVAYVGDRPPTYEGEPTAWPVADAERLDELVPDTVLDGAHYGRLTVRAASTRGDSARYRGRPRGDALLTARFGVGDDALLLAAVASSGRAVEDGHRLAWEACRAIAAAVGRSHARLVEDVRASRRGSLKSGLQRLTERADAHTQTSLHCLLLPVDPDCPNRLFFGIGSGGLFRLRDGEWQDLGPGADPPEPHDPPEPSADDTRADDVGSARFRFRASVARPGDTLLLCSVGLAEPLCDQPELARRLARRWGPSQPPPGIAAFLADAQTRVKGYADDRTVVAVWER</sequence>
<dbReference type="RefSeq" id="WP_255922033.1">
    <property type="nucleotide sequence ID" value="NZ_JANFNG010000018.1"/>
</dbReference>
<dbReference type="Proteomes" id="UP001057702">
    <property type="component" value="Unassembled WGS sequence"/>
</dbReference>